<evidence type="ECO:0000313" key="1">
    <source>
        <dbReference type="EMBL" id="MBP2408431.1"/>
    </source>
</evidence>
<sequence length="43" mass="5011">MLKWLFRARRAQGDVRAAQRGPEAVGKRVGRRTAHRLLSRLLR</sequence>
<evidence type="ECO:0000313" key="2">
    <source>
        <dbReference type="Proteomes" id="UP000698222"/>
    </source>
</evidence>
<name>A0ABS4YI05_9MICO</name>
<comment type="caution">
    <text evidence="1">The sequence shown here is derived from an EMBL/GenBank/DDBJ whole genome shotgun (WGS) entry which is preliminary data.</text>
</comment>
<protein>
    <submittedName>
        <fullName evidence="1">Uncharacterized protein</fullName>
    </submittedName>
</protein>
<keyword evidence="2" id="KW-1185">Reference proteome</keyword>
<dbReference type="Proteomes" id="UP000698222">
    <property type="component" value="Unassembled WGS sequence"/>
</dbReference>
<organism evidence="1 2">
    <name type="scientific">Brachybacterium fresconis</name>
    <dbReference type="NCBI Taxonomy" id="173363"/>
    <lineage>
        <taxon>Bacteria</taxon>
        <taxon>Bacillati</taxon>
        <taxon>Actinomycetota</taxon>
        <taxon>Actinomycetes</taxon>
        <taxon>Micrococcales</taxon>
        <taxon>Dermabacteraceae</taxon>
        <taxon>Brachybacterium</taxon>
    </lineage>
</organism>
<proteinExistence type="predicted"/>
<dbReference type="EMBL" id="JAGIOC010000001">
    <property type="protein sequence ID" value="MBP2408431.1"/>
    <property type="molecule type" value="Genomic_DNA"/>
</dbReference>
<dbReference type="RefSeq" id="WP_281067083.1">
    <property type="nucleotide sequence ID" value="NZ_BAAAJV010000029.1"/>
</dbReference>
<gene>
    <name evidence="1" type="ORF">JOF44_001334</name>
</gene>
<accession>A0ABS4YI05</accession>
<reference evidence="1 2" key="1">
    <citation type="submission" date="2021-03" db="EMBL/GenBank/DDBJ databases">
        <title>Sequencing the genomes of 1000 actinobacteria strains.</title>
        <authorList>
            <person name="Klenk H.-P."/>
        </authorList>
    </citation>
    <scope>NUCLEOTIDE SEQUENCE [LARGE SCALE GENOMIC DNA]</scope>
    <source>
        <strain evidence="1 2">DSM 14564</strain>
    </source>
</reference>